<gene>
    <name evidence="3" type="ORF">KTA_39300</name>
</gene>
<organism evidence="3">
    <name type="scientific">Thermogemmatispora argillosa</name>
    <dbReference type="NCBI Taxonomy" id="2045280"/>
    <lineage>
        <taxon>Bacteria</taxon>
        <taxon>Bacillati</taxon>
        <taxon>Chloroflexota</taxon>
        <taxon>Ktedonobacteria</taxon>
        <taxon>Thermogemmatisporales</taxon>
        <taxon>Thermogemmatisporaceae</taxon>
        <taxon>Thermogemmatispora</taxon>
    </lineage>
</organism>
<dbReference type="PANTHER" id="PTHR12526">
    <property type="entry name" value="GLYCOSYLTRANSFERASE"/>
    <property type="match status" value="1"/>
</dbReference>
<dbReference type="SUPFAM" id="SSF53756">
    <property type="entry name" value="UDP-Glycosyltransferase/glycogen phosphorylase"/>
    <property type="match status" value="1"/>
</dbReference>
<dbReference type="Gene3D" id="3.40.50.2000">
    <property type="entry name" value="Glycogen Phosphorylase B"/>
    <property type="match status" value="2"/>
</dbReference>
<keyword evidence="1" id="KW-0175">Coiled coil</keyword>
<evidence type="ECO:0000313" key="3">
    <source>
        <dbReference type="EMBL" id="BBH95731.1"/>
    </source>
</evidence>
<name>A0A455T8F7_9CHLR</name>
<dbReference type="Pfam" id="PF13692">
    <property type="entry name" value="Glyco_trans_1_4"/>
    <property type="match status" value="1"/>
</dbReference>
<feature type="coiled-coil region" evidence="1">
    <location>
        <begin position="134"/>
        <end position="161"/>
    </location>
</feature>
<protein>
    <recommendedName>
        <fullName evidence="2">Glycosyltransferase subfamily 4-like N-terminal domain-containing protein</fullName>
    </recommendedName>
</protein>
<dbReference type="InterPro" id="IPR028098">
    <property type="entry name" value="Glyco_trans_4-like_N"/>
</dbReference>
<evidence type="ECO:0000256" key="1">
    <source>
        <dbReference type="SAM" id="Coils"/>
    </source>
</evidence>
<dbReference type="CDD" id="cd03794">
    <property type="entry name" value="GT4_WbuB-like"/>
    <property type="match status" value="1"/>
</dbReference>
<dbReference type="Pfam" id="PF13579">
    <property type="entry name" value="Glyco_trans_4_4"/>
    <property type="match status" value="1"/>
</dbReference>
<dbReference type="EMBL" id="AP019377">
    <property type="protein sequence ID" value="BBH95731.1"/>
    <property type="molecule type" value="Genomic_DNA"/>
</dbReference>
<dbReference type="GO" id="GO:0016757">
    <property type="term" value="F:glycosyltransferase activity"/>
    <property type="evidence" value="ECO:0007669"/>
    <property type="project" value="TreeGrafter"/>
</dbReference>
<feature type="domain" description="Glycosyltransferase subfamily 4-like N-terminal" evidence="2">
    <location>
        <begin position="20"/>
        <end position="189"/>
    </location>
</feature>
<accession>A0A455T8F7</accession>
<evidence type="ECO:0000259" key="2">
    <source>
        <dbReference type="Pfam" id="PF13579"/>
    </source>
</evidence>
<dbReference type="AlphaFoldDB" id="A0A455T8F7"/>
<dbReference type="PANTHER" id="PTHR12526:SF635">
    <property type="entry name" value="GLYCOSYL TRANSFERASE GROUP 1"/>
    <property type="match status" value="1"/>
</dbReference>
<reference evidence="3" key="1">
    <citation type="submission" date="2018-12" db="EMBL/GenBank/DDBJ databases">
        <title>Novel natural products biosynthetic potential of the class Ktedonobacteria.</title>
        <authorList>
            <person name="Zheng Y."/>
            <person name="Saitou A."/>
            <person name="Wang C.M."/>
            <person name="Toyoda A."/>
            <person name="Minakuchi Y."/>
            <person name="Sekiguchi Y."/>
            <person name="Ueda K."/>
            <person name="Takano H."/>
            <person name="Sakai Y."/>
            <person name="Yokota A."/>
            <person name="Yabe S."/>
        </authorList>
    </citation>
    <scope>NUCLEOTIDE SEQUENCE</scope>
    <source>
        <strain evidence="3">A3-2</strain>
    </source>
</reference>
<sequence length="414" mass="47537">MTPLRIAHISYDWYRFDPLVRRLAEAARARGHLVDVICLRHGAEPPYEEYNGVSVYRVPLDRGFGQPLPLTLLGWLRFLLLAAWTVTRLHFRKRYDVVQVHNMPDFLVFAALVPRLFGARVILEVQDASPELMAVKARGRLRRLTKALAVLQERLSTLFADHVITVGWPFEELLLRRGVPRHKLSVILNSPDPRYFPISRRIRRPSSEEDGNFILMYHGTMAERHGLDIALRALALALPAAPRLRLDLLGRGEQIPFLRSLAKELGISDRVTFRETCTVEEVADFIAHGDVGIIPYRCDGFMDLLLPTKAYEFAWLHRPIIATDTKAIRSMFRPESVMLCEPENPLSFAAAFIALYHNPEKRAQLVENAARDFEPFRWELMSERYNELLERLCGQPRSTESMAISQQIGRQNIP</sequence>
<proteinExistence type="predicted"/>